<evidence type="ECO:0000313" key="2">
    <source>
        <dbReference type="EMBL" id="PON40830.1"/>
    </source>
</evidence>
<comment type="caution">
    <text evidence="2">The sequence shown here is derived from an EMBL/GenBank/DDBJ whole genome shotgun (WGS) entry which is preliminary data.</text>
</comment>
<reference evidence="3" key="1">
    <citation type="submission" date="2016-06" db="EMBL/GenBank/DDBJ databases">
        <title>Parallel loss of symbiosis genes in relatives of nitrogen-fixing non-legume Parasponia.</title>
        <authorList>
            <person name="Van Velzen R."/>
            <person name="Holmer R."/>
            <person name="Bu F."/>
            <person name="Rutten L."/>
            <person name="Van Zeijl A."/>
            <person name="Liu W."/>
            <person name="Santuari L."/>
            <person name="Cao Q."/>
            <person name="Sharma T."/>
            <person name="Shen D."/>
            <person name="Roswanjaya Y."/>
            <person name="Wardhani T."/>
            <person name="Kalhor M.S."/>
            <person name="Jansen J."/>
            <person name="Van den Hoogen J."/>
            <person name="Gungor B."/>
            <person name="Hartog M."/>
            <person name="Hontelez J."/>
            <person name="Verver J."/>
            <person name="Yang W.-C."/>
            <person name="Schijlen E."/>
            <person name="Repin R."/>
            <person name="Schilthuizen M."/>
            <person name="Schranz E."/>
            <person name="Heidstra R."/>
            <person name="Miyata K."/>
            <person name="Fedorova E."/>
            <person name="Kohlen W."/>
            <person name="Bisseling T."/>
            <person name="Smit S."/>
            <person name="Geurts R."/>
        </authorList>
    </citation>
    <scope>NUCLEOTIDE SEQUENCE [LARGE SCALE GENOMIC DNA]</scope>
    <source>
        <strain evidence="3">cv. WU1-14</strain>
    </source>
</reference>
<name>A0A2P5AW99_PARAD</name>
<evidence type="ECO:0000256" key="1">
    <source>
        <dbReference type="SAM" id="MobiDB-lite"/>
    </source>
</evidence>
<gene>
    <name evidence="2" type="ORF">PanWU01x14_294330</name>
</gene>
<sequence>MPQRIDSLHQILLTQKLLTENPLHLSLKIMDEHVGGLRRAALLAPCQNSGGENGRHPARRRRRIATGPINEYHVPRDLVYVVRQIVDTQFAIREEEILNGSALVSGPRLRRREELLRILDPRGVLHVVGLDPRMGLLELGYQELALVEEHGAAVVVQGLPKKRLVGEAEDEEAAAGGGAVAERGCYGVDLGGGHGSASGGVGEGGVVKEGVGDGARERRGGVEAGGGG</sequence>
<dbReference type="EMBL" id="JXTB01000431">
    <property type="protein sequence ID" value="PON40830.1"/>
    <property type="molecule type" value="Genomic_DNA"/>
</dbReference>
<feature type="compositionally biased region" description="Basic and acidic residues" evidence="1">
    <location>
        <begin position="210"/>
        <end position="221"/>
    </location>
</feature>
<feature type="compositionally biased region" description="Gly residues" evidence="1">
    <location>
        <begin position="196"/>
        <end position="207"/>
    </location>
</feature>
<protein>
    <submittedName>
        <fullName evidence="2">Uncharacterized protein</fullName>
    </submittedName>
</protein>
<evidence type="ECO:0000313" key="3">
    <source>
        <dbReference type="Proteomes" id="UP000237105"/>
    </source>
</evidence>
<organism evidence="2 3">
    <name type="scientific">Parasponia andersonii</name>
    <name type="common">Sponia andersonii</name>
    <dbReference type="NCBI Taxonomy" id="3476"/>
    <lineage>
        <taxon>Eukaryota</taxon>
        <taxon>Viridiplantae</taxon>
        <taxon>Streptophyta</taxon>
        <taxon>Embryophyta</taxon>
        <taxon>Tracheophyta</taxon>
        <taxon>Spermatophyta</taxon>
        <taxon>Magnoliopsida</taxon>
        <taxon>eudicotyledons</taxon>
        <taxon>Gunneridae</taxon>
        <taxon>Pentapetalae</taxon>
        <taxon>rosids</taxon>
        <taxon>fabids</taxon>
        <taxon>Rosales</taxon>
        <taxon>Cannabaceae</taxon>
        <taxon>Parasponia</taxon>
    </lineage>
</organism>
<dbReference type="OrthoDB" id="1709556at2759"/>
<feature type="region of interest" description="Disordered" evidence="1">
    <location>
        <begin position="196"/>
        <end position="228"/>
    </location>
</feature>
<keyword evidence="3" id="KW-1185">Reference proteome</keyword>
<accession>A0A2P5AW99</accession>
<dbReference type="Proteomes" id="UP000237105">
    <property type="component" value="Unassembled WGS sequence"/>
</dbReference>
<proteinExistence type="predicted"/>
<dbReference type="AlphaFoldDB" id="A0A2P5AW99"/>